<feature type="region of interest" description="Disordered" evidence="1">
    <location>
        <begin position="56"/>
        <end position="76"/>
    </location>
</feature>
<comment type="caution">
    <text evidence="4">The sequence shown here is derived from an EMBL/GenBank/DDBJ whole genome shotgun (WGS) entry which is preliminary data.</text>
</comment>
<feature type="domain" description="Autotransporter" evidence="3">
    <location>
        <begin position="872"/>
        <end position="1154"/>
    </location>
</feature>
<keyword evidence="2" id="KW-0732">Signal</keyword>
<evidence type="ECO:0000313" key="5">
    <source>
        <dbReference type="Proteomes" id="UP000266091"/>
    </source>
</evidence>
<dbReference type="EMBL" id="BGZJ01000002">
    <property type="protein sequence ID" value="GBO94501.1"/>
    <property type="molecule type" value="Genomic_DNA"/>
</dbReference>
<protein>
    <recommendedName>
        <fullName evidence="3">Autotransporter domain-containing protein</fullName>
    </recommendedName>
</protein>
<evidence type="ECO:0000256" key="2">
    <source>
        <dbReference type="SAM" id="SignalP"/>
    </source>
</evidence>
<organism evidence="4 5">
    <name type="scientific">Mesosutterella multiformis</name>
    <dbReference type="NCBI Taxonomy" id="2259133"/>
    <lineage>
        <taxon>Bacteria</taxon>
        <taxon>Pseudomonadati</taxon>
        <taxon>Pseudomonadota</taxon>
        <taxon>Betaproteobacteria</taxon>
        <taxon>Burkholderiales</taxon>
        <taxon>Sutterellaceae</taxon>
        <taxon>Mesosutterella</taxon>
    </lineage>
</organism>
<feature type="chain" id="PRO_5017274052" description="Autotransporter domain-containing protein" evidence="2">
    <location>
        <begin position="28"/>
        <end position="1154"/>
    </location>
</feature>
<dbReference type="Proteomes" id="UP000266091">
    <property type="component" value="Unassembled WGS sequence"/>
</dbReference>
<evidence type="ECO:0000313" key="4">
    <source>
        <dbReference type="EMBL" id="GBO94501.1"/>
    </source>
</evidence>
<evidence type="ECO:0000259" key="3">
    <source>
        <dbReference type="PROSITE" id="PS51208"/>
    </source>
</evidence>
<reference evidence="4 5" key="1">
    <citation type="journal article" date="2018" name="Int. J. Syst. Evol. Microbiol.">
        <title>Mesosutterella multiformis gen. nov., sp. nov., a member of the family Sutterellaceae and Sutterella megalosphaeroides sp. nov., isolated from human faeces.</title>
        <authorList>
            <person name="Sakamoto M."/>
            <person name="Ikeyama N."/>
            <person name="Kunihiro T."/>
            <person name="Iino T."/>
            <person name="Yuki M."/>
            <person name="Ohkuma M."/>
        </authorList>
    </citation>
    <scope>NUCLEOTIDE SEQUENCE [LARGE SCALE GENOMIC DNA]</scope>
    <source>
        <strain evidence="4 5">4NBBH2</strain>
    </source>
</reference>
<evidence type="ECO:0000256" key="1">
    <source>
        <dbReference type="SAM" id="MobiDB-lite"/>
    </source>
</evidence>
<gene>
    <name evidence="4" type="ORF">MESMUL_18550</name>
</gene>
<accession>A0A388SGG0</accession>
<proteinExistence type="predicted"/>
<name>A0A388SGG0_9BURK</name>
<dbReference type="OrthoDB" id="1393129at2"/>
<dbReference type="SUPFAM" id="SSF55486">
    <property type="entry name" value="Metalloproteases ('zincins'), catalytic domain"/>
    <property type="match status" value="1"/>
</dbReference>
<sequence length="1154" mass="121586">MLTRKFQRSALSLALSLTLLAPASAFALTTAQAYSASGDPLLTIEFYDEGDVFTPPAPIESDNVKEPKTSEGTLSADQKKSVGMAIDYALGYVTQGRTYDSKGRMAVYVVHNGNASSAYIKGAENADGTYNTPIFDLVTQDQLTRGVQVIFASDTEPVFTQPTPYFYPIVEKAGTQYASVIVHELGHSLGIVSEVDGGTTEKTLSEDLIRFDENGWTPFADHLYSCMVWDETAQKFRPDPSVPGVKATPGGLITLTPSPYVTDVLSETVTPTPADGGKFLVSAASTSGVYFRGPHVSEVLNGAFSNSIPVNGYEKHKDLQKGVTRFYAELSHLELERGLMGHQRYRNYTMFLEAELAVLQDIGYDIDRSLFYGHSIYNDGLTVTNQYGYSHGTTLGVGLHVFGSGNTVTQAASIAASGEAAVGIRNDGSENTIYVPAGTTVSSTGVHGIGLLFAYGKENRLIQSGTVSAPGEGGIGVRFDFGHNTVLDTLEYRGSFIHYGSGINKPISGLSNGYLLNLDGPLVRSYDLSGSLSGSDAAIYIGENALVSAINILRGAAITGDIVSDWNPDLTIETPDGVAVSVVNKAAAAEAGVPLYTDLNFGYRTAADGSADTSSADPNFSLTYSGSISGPETIRLNVIGGNLTLTGESDVYSIRNDATLTLGTQASVGATATFTNSDNATLVTPITSDGSLGEIATGEEGSRLQGTWRLTPPEAYYRTGTAITARHSAVTLNGGNLEWEGTIEASTRSPTLKLRVSGSRATPTITVERTSDAYSQYATSPAAQGAGSGVLALASAAEGDAQTLIRTIDYLPNGAAVDAALSQLSAETYNAAADAELRSLNAANTALFSRIHASALEAKADFAASDGAPDALPVSQWTGYAMAFAARTLRHGLSGHADYRGSAAGILSGIERSAGDGLTFGLDAGLIGRHTSLHQNHNDRVNSAGFSVGTHAFYSPDAWNGFYIAGAVRVGFDENHSKRRVAISDFRRTAKGHYTSVGASGLAALGKDFYAGNVSFGPIVTAEYGVTHREGFTERGGDSVNLRIKGGSEDTFATTVGGHLSGFSRTQTGLRLAADLTAGWKHEFTRSGYTTTATFAGYPGTEFETRTERGARDGFVIQGTASLQSPGRRVFANLTSGYAHDTGFNVGFEAGFRF</sequence>
<feature type="signal peptide" evidence="2">
    <location>
        <begin position="1"/>
        <end position="27"/>
    </location>
</feature>
<dbReference type="PROSITE" id="PS51208">
    <property type="entry name" value="AUTOTRANSPORTER"/>
    <property type="match status" value="1"/>
</dbReference>
<dbReference type="Pfam" id="PF03797">
    <property type="entry name" value="Autotransporter"/>
    <property type="match status" value="1"/>
</dbReference>
<dbReference type="SUPFAM" id="SSF103515">
    <property type="entry name" value="Autotransporter"/>
    <property type="match status" value="1"/>
</dbReference>
<dbReference type="AlphaFoldDB" id="A0A388SGG0"/>
<dbReference type="InterPro" id="IPR005546">
    <property type="entry name" value="Autotransporte_beta"/>
</dbReference>
<keyword evidence="5" id="KW-1185">Reference proteome</keyword>
<dbReference type="InterPro" id="IPR036709">
    <property type="entry name" value="Autotransporte_beta_dom_sf"/>
</dbReference>
<dbReference type="SMART" id="SM00869">
    <property type="entry name" value="Autotransporter"/>
    <property type="match status" value="1"/>
</dbReference>
<dbReference type="Gene3D" id="2.40.128.130">
    <property type="entry name" value="Autotransporter beta-domain"/>
    <property type="match status" value="1"/>
</dbReference>
<dbReference type="RefSeq" id="WP_116270754.1">
    <property type="nucleotide sequence ID" value="NZ_BGZJ01000002.1"/>
</dbReference>